<proteinExistence type="predicted"/>
<evidence type="ECO:0000313" key="3">
    <source>
        <dbReference type="Proteomes" id="UP000629098"/>
    </source>
</evidence>
<dbReference type="AlphaFoldDB" id="A0A8J7C3Z2"/>
<feature type="coiled-coil region" evidence="1">
    <location>
        <begin position="98"/>
        <end position="125"/>
    </location>
</feature>
<gene>
    <name evidence="2" type="ORF">ICL16_00800</name>
</gene>
<dbReference type="EMBL" id="JACXAE010000008">
    <property type="protein sequence ID" value="MBD2770699.1"/>
    <property type="molecule type" value="Genomic_DNA"/>
</dbReference>
<evidence type="ECO:0000313" key="2">
    <source>
        <dbReference type="EMBL" id="MBD2770699.1"/>
    </source>
</evidence>
<dbReference type="RefSeq" id="WP_190824999.1">
    <property type="nucleotide sequence ID" value="NZ_JACXAE010000008.1"/>
</dbReference>
<comment type="caution">
    <text evidence="2">The sequence shown here is derived from an EMBL/GenBank/DDBJ whole genome shotgun (WGS) entry which is preliminary data.</text>
</comment>
<name>A0A8J7C3Z2_9CYAN</name>
<keyword evidence="1" id="KW-0175">Coiled coil</keyword>
<evidence type="ECO:0000256" key="1">
    <source>
        <dbReference type="SAM" id="Coils"/>
    </source>
</evidence>
<reference evidence="2" key="1">
    <citation type="submission" date="2020-09" db="EMBL/GenBank/DDBJ databases">
        <title>Iningainema tapete sp. nov. (Scytonemataceae, Cyanobacteria) from greenhouses in central Florida (USA) produces two types of nodularin with biosynthetic potential for microcystin-LR and anabaenopeptins.</title>
        <authorList>
            <person name="Berthold D.E."/>
            <person name="Lefler F.W."/>
            <person name="Huang I.-S."/>
            <person name="Abdulla H."/>
            <person name="Zimba P.V."/>
            <person name="Laughinghouse H.D. IV."/>
        </authorList>
    </citation>
    <scope>NUCLEOTIDE SEQUENCE</scope>
    <source>
        <strain evidence="2">BLCCT55</strain>
    </source>
</reference>
<sequence>MPVKKSYKSKKTPPSQMLRVPTPLIEAVKELSRLHRLGQTNAVLHGLQSLISNIDSNTDINVGASGETIKQLELRVELLESRQGSDSDIDSKSILKSVTNLEEKLEAMTTRLAQLEGAIMVLQRASTPTKARSRTPYPNQYYQREAPQLQPFEEKNLALRLVTDVATLREKRETMTEKEFVRWCKDRDPSGMGWQFNEKDKLYHPVK</sequence>
<keyword evidence="3" id="KW-1185">Reference proteome</keyword>
<organism evidence="2 3">
    <name type="scientific">Iningainema tapete BLCC-T55</name>
    <dbReference type="NCBI Taxonomy" id="2748662"/>
    <lineage>
        <taxon>Bacteria</taxon>
        <taxon>Bacillati</taxon>
        <taxon>Cyanobacteriota</taxon>
        <taxon>Cyanophyceae</taxon>
        <taxon>Nostocales</taxon>
        <taxon>Scytonemataceae</taxon>
        <taxon>Iningainema tapete</taxon>
    </lineage>
</organism>
<dbReference type="Proteomes" id="UP000629098">
    <property type="component" value="Unassembled WGS sequence"/>
</dbReference>
<accession>A0A8J7C3Z2</accession>
<protein>
    <submittedName>
        <fullName evidence="2">Uncharacterized protein</fullName>
    </submittedName>
</protein>